<dbReference type="Gene3D" id="1.20.1250.20">
    <property type="entry name" value="MFS general substrate transporter like domains"/>
    <property type="match status" value="1"/>
</dbReference>
<evidence type="ECO:0000256" key="7">
    <source>
        <dbReference type="SAM" id="Phobius"/>
    </source>
</evidence>
<dbReference type="CDD" id="cd17330">
    <property type="entry name" value="MFS_SLC46_TetA_like"/>
    <property type="match status" value="1"/>
</dbReference>
<dbReference type="GO" id="GO:0022857">
    <property type="term" value="F:transmembrane transporter activity"/>
    <property type="evidence" value="ECO:0007669"/>
    <property type="project" value="InterPro"/>
</dbReference>
<protein>
    <submittedName>
        <fullName evidence="9">Major facilitator superfamily</fullName>
    </submittedName>
</protein>
<feature type="region of interest" description="Disordered" evidence="6">
    <location>
        <begin position="247"/>
        <end position="277"/>
    </location>
</feature>
<dbReference type="SUPFAM" id="SSF103473">
    <property type="entry name" value="MFS general substrate transporter"/>
    <property type="match status" value="1"/>
</dbReference>
<evidence type="ECO:0000256" key="6">
    <source>
        <dbReference type="SAM" id="MobiDB-lite"/>
    </source>
</evidence>
<keyword evidence="2" id="KW-0813">Transport</keyword>
<feature type="domain" description="Major facilitator superfamily (MFS) profile" evidence="8">
    <location>
        <begin position="10"/>
        <end position="502"/>
    </location>
</feature>
<evidence type="ECO:0000256" key="1">
    <source>
        <dbReference type="ARBA" id="ARBA00004141"/>
    </source>
</evidence>
<evidence type="ECO:0000256" key="3">
    <source>
        <dbReference type="ARBA" id="ARBA00022692"/>
    </source>
</evidence>
<feature type="compositionally biased region" description="Basic and acidic residues" evidence="6">
    <location>
        <begin position="247"/>
        <end position="257"/>
    </location>
</feature>
<keyword evidence="3 7" id="KW-0812">Transmembrane</keyword>
<evidence type="ECO:0000256" key="4">
    <source>
        <dbReference type="ARBA" id="ARBA00022989"/>
    </source>
</evidence>
<feature type="region of interest" description="Disordered" evidence="6">
    <location>
        <begin position="504"/>
        <end position="544"/>
    </location>
</feature>
<feature type="region of interest" description="Disordered" evidence="6">
    <location>
        <begin position="563"/>
        <end position="638"/>
    </location>
</feature>
<reference evidence="9" key="1">
    <citation type="submission" date="2020-04" db="EMBL/GenBank/DDBJ databases">
        <title>Genome Assembly and Annotation of Botryosphaeria dothidea sdau 11-99, a Latent Pathogen of Apple Fruit Ring Rot in China.</title>
        <authorList>
            <person name="Yu C."/>
            <person name="Diao Y."/>
            <person name="Lu Q."/>
            <person name="Zhao J."/>
            <person name="Cui S."/>
            <person name="Peng C."/>
            <person name="He B."/>
            <person name="Liu H."/>
        </authorList>
    </citation>
    <scope>NUCLEOTIDE SEQUENCE [LARGE SCALE GENOMIC DNA]</scope>
    <source>
        <strain evidence="9">Sdau11-99</strain>
    </source>
</reference>
<keyword evidence="10" id="KW-1185">Reference proteome</keyword>
<evidence type="ECO:0000259" key="8">
    <source>
        <dbReference type="PROSITE" id="PS50850"/>
    </source>
</evidence>
<dbReference type="InterPro" id="IPR020846">
    <property type="entry name" value="MFS_dom"/>
</dbReference>
<dbReference type="OrthoDB" id="10262656at2759"/>
<feature type="transmembrane region" description="Helical" evidence="7">
    <location>
        <begin position="351"/>
        <end position="369"/>
    </location>
</feature>
<organism evidence="9 10">
    <name type="scientific">Botryosphaeria dothidea</name>
    <dbReference type="NCBI Taxonomy" id="55169"/>
    <lineage>
        <taxon>Eukaryota</taxon>
        <taxon>Fungi</taxon>
        <taxon>Dikarya</taxon>
        <taxon>Ascomycota</taxon>
        <taxon>Pezizomycotina</taxon>
        <taxon>Dothideomycetes</taxon>
        <taxon>Dothideomycetes incertae sedis</taxon>
        <taxon>Botryosphaeriales</taxon>
        <taxon>Botryosphaeriaceae</taxon>
        <taxon>Botryosphaeria</taxon>
    </lineage>
</organism>
<evidence type="ECO:0000256" key="2">
    <source>
        <dbReference type="ARBA" id="ARBA00022448"/>
    </source>
</evidence>
<feature type="compositionally biased region" description="Acidic residues" evidence="6">
    <location>
        <begin position="505"/>
        <end position="519"/>
    </location>
</feature>
<gene>
    <name evidence="9" type="ORF">GTA08_BOTSDO11833</name>
</gene>
<sequence length="638" mass="69193">MTEHKLPWRQFVILSLCRFAEPIALTSVFPYLPEMIESFGVPKNEIAKWAGTASAIFSLGQCVTSIFWGRASDKYGRKNVILLGLFNTMVTSLVWGFSTSLPMALIARAIQGAGNGNVGILRTMVAELCPWKELQPRAFSIMPLVYNIGSVFGPAIGGALSNPLGVDVTKPRGDSFFEKFPYALPNIVGALFFLTGIITGVLYLHETLESKKDDKDYGLILGQKLNSAVSNQIVKVKNVWHRAKGEETEPLLKHADHSSSTTIQEEDDEDGSRRKTEVAPVTVREVMTVQSVTNLVIYTVLATHSLGYDQLLPVFMHHPAHPSGGSSYDPESPLKFSNGFGINSNRIGTMFTFYGALGIIYQLFLFPPLARRYGVLRCFRVVSLIFPILFILTPFTALLPTRTSKQVAMFLIMMVKGCCTTFAFPCSTILLTNSASSLRVLGTLNGIATSVSAIGRAAGPAIGGSTFTLGVKHGYVIAPFWIFAAISIVGAVPAFFLVEGKGFGPDDESEEPSDEESEDPLLYKSGASSRRQSGVGDDESENDRVGELLSRSTTYSSIASAAISDGDDYDESEMPISASLPAEHPHRPQASRTPSGRVRTVRRRTSVPIGMSGTGLRRYSSNLGMTRDGYGTGQSWGG</sequence>
<feature type="transmembrane region" description="Helical" evidence="7">
    <location>
        <begin position="475"/>
        <end position="498"/>
    </location>
</feature>
<dbReference type="Pfam" id="PF07690">
    <property type="entry name" value="MFS_1"/>
    <property type="match status" value="2"/>
</dbReference>
<dbReference type="InterPro" id="IPR011701">
    <property type="entry name" value="MFS"/>
</dbReference>
<dbReference type="Proteomes" id="UP000572817">
    <property type="component" value="Unassembled WGS sequence"/>
</dbReference>
<feature type="transmembrane region" description="Helical" evidence="7">
    <location>
        <begin position="381"/>
        <end position="400"/>
    </location>
</feature>
<keyword evidence="4 7" id="KW-1133">Transmembrane helix</keyword>
<comment type="subcellular location">
    <subcellularLocation>
        <location evidence="1">Membrane</location>
        <topology evidence="1">Multi-pass membrane protein</topology>
    </subcellularLocation>
</comment>
<dbReference type="EMBL" id="WWBZ02000002">
    <property type="protein sequence ID" value="KAF4312558.1"/>
    <property type="molecule type" value="Genomic_DNA"/>
</dbReference>
<accession>A0A8H4J7W0</accession>
<proteinExistence type="predicted"/>
<dbReference type="GO" id="GO:0016020">
    <property type="term" value="C:membrane"/>
    <property type="evidence" value="ECO:0007669"/>
    <property type="project" value="UniProtKB-SubCell"/>
</dbReference>
<dbReference type="AlphaFoldDB" id="A0A8H4J7W0"/>
<evidence type="ECO:0000313" key="9">
    <source>
        <dbReference type="EMBL" id="KAF4312558.1"/>
    </source>
</evidence>
<feature type="transmembrane region" description="Helical" evidence="7">
    <location>
        <begin position="182"/>
        <end position="204"/>
    </location>
</feature>
<dbReference type="PANTHER" id="PTHR23504:SF8">
    <property type="entry name" value="TRANSPORTER, PUTATIVE (AFU_ORTHOLOGUE AFUA_1G03730)-RELATED"/>
    <property type="match status" value="1"/>
</dbReference>
<feature type="transmembrane region" description="Helical" evidence="7">
    <location>
        <begin position="80"/>
        <end position="98"/>
    </location>
</feature>
<dbReference type="PANTHER" id="PTHR23504">
    <property type="entry name" value="MAJOR FACILITATOR SUPERFAMILY DOMAIN-CONTAINING PROTEIN 10"/>
    <property type="match status" value="1"/>
</dbReference>
<keyword evidence="5 7" id="KW-0472">Membrane</keyword>
<dbReference type="InterPro" id="IPR036259">
    <property type="entry name" value="MFS_trans_sf"/>
</dbReference>
<evidence type="ECO:0000313" key="10">
    <source>
        <dbReference type="Proteomes" id="UP000572817"/>
    </source>
</evidence>
<dbReference type="PROSITE" id="PS50850">
    <property type="entry name" value="MFS"/>
    <property type="match status" value="1"/>
</dbReference>
<comment type="caution">
    <text evidence="9">The sequence shown here is derived from an EMBL/GenBank/DDBJ whole genome shotgun (WGS) entry which is preliminary data.</text>
</comment>
<name>A0A8H4J7W0_9PEZI</name>
<feature type="transmembrane region" description="Helical" evidence="7">
    <location>
        <begin position="407"/>
        <end position="431"/>
    </location>
</feature>
<evidence type="ECO:0000256" key="5">
    <source>
        <dbReference type="ARBA" id="ARBA00023136"/>
    </source>
</evidence>